<evidence type="ECO:0000313" key="1">
    <source>
        <dbReference type="EMBL" id="PHZ10029.1"/>
    </source>
</evidence>
<dbReference type="AlphaFoldDB" id="A0A2G4SMN3"/>
<evidence type="ECO:0000313" key="2">
    <source>
        <dbReference type="Proteomes" id="UP000242254"/>
    </source>
</evidence>
<sequence length="162" mass="19176">MAYLPTEHIVLANYSSSITQSYRPKLIEFHGYEGEDFRHFQELLESYFAFANLNNDARKLTILKSQLRRAAKVYFENELIKKKPDITYDEAMEELKKHYITPELIQSYELEFNEMYQGEQEHPRIFLARLREAADLANITSNAVIESRFRAGLLREIKQFCI</sequence>
<gene>
    <name evidence="1" type="ORF">RHIMIDRAFT_240137</name>
</gene>
<organism evidence="1 2">
    <name type="scientific">Rhizopus microsporus ATCC 52813</name>
    <dbReference type="NCBI Taxonomy" id="1340429"/>
    <lineage>
        <taxon>Eukaryota</taxon>
        <taxon>Fungi</taxon>
        <taxon>Fungi incertae sedis</taxon>
        <taxon>Mucoromycota</taxon>
        <taxon>Mucoromycotina</taxon>
        <taxon>Mucoromycetes</taxon>
        <taxon>Mucorales</taxon>
        <taxon>Mucorineae</taxon>
        <taxon>Rhizopodaceae</taxon>
        <taxon>Rhizopus</taxon>
    </lineage>
</organism>
<name>A0A2G4SMN3_RHIZD</name>
<accession>A0A2G4SMN3</accession>
<dbReference type="EMBL" id="KZ303856">
    <property type="protein sequence ID" value="PHZ10029.1"/>
    <property type="molecule type" value="Genomic_DNA"/>
</dbReference>
<dbReference type="RefSeq" id="XP_023463737.1">
    <property type="nucleotide sequence ID" value="XM_023609318.1"/>
</dbReference>
<dbReference type="GeneID" id="35440308"/>
<evidence type="ECO:0008006" key="3">
    <source>
        <dbReference type="Google" id="ProtNLM"/>
    </source>
</evidence>
<dbReference type="Proteomes" id="UP000242254">
    <property type="component" value="Unassembled WGS sequence"/>
</dbReference>
<proteinExistence type="predicted"/>
<reference evidence="1 2" key="1">
    <citation type="journal article" date="2016" name="Proc. Natl. Acad. Sci. U.S.A.">
        <title>Lipid metabolic changes in an early divergent fungus govern the establishment of a mutualistic symbiosis with endobacteria.</title>
        <authorList>
            <person name="Lastovetsky O.A."/>
            <person name="Gaspar M.L."/>
            <person name="Mondo S.J."/>
            <person name="LaButti K.M."/>
            <person name="Sandor L."/>
            <person name="Grigoriev I.V."/>
            <person name="Henry S.A."/>
            <person name="Pawlowska T.E."/>
        </authorList>
    </citation>
    <scope>NUCLEOTIDE SEQUENCE [LARGE SCALE GENOMIC DNA]</scope>
    <source>
        <strain evidence="1 2">ATCC 52813</strain>
    </source>
</reference>
<keyword evidence="2" id="KW-1185">Reference proteome</keyword>
<protein>
    <recommendedName>
        <fullName evidence="3">Retrotransposon gag domain-containing protein</fullName>
    </recommendedName>
</protein>
<dbReference type="STRING" id="1340429.A0A2G4SMN3"/>